<proteinExistence type="predicted"/>
<feature type="transmembrane region" description="Helical" evidence="1">
    <location>
        <begin position="21"/>
        <end position="44"/>
    </location>
</feature>
<dbReference type="EMBL" id="MLCF01000011">
    <property type="protein sequence ID" value="OIV38878.1"/>
    <property type="molecule type" value="Genomic_DNA"/>
</dbReference>
<dbReference type="STRING" id="1428644.BIV57_03855"/>
<dbReference type="Proteomes" id="UP000243342">
    <property type="component" value="Unassembled WGS sequence"/>
</dbReference>
<dbReference type="RefSeq" id="WP_071655211.1">
    <property type="nucleotide sequence ID" value="NZ_MLCF01000011.1"/>
</dbReference>
<dbReference type="AlphaFoldDB" id="A0A1J7BJR0"/>
<sequence>MSELQREVEELERKSASSRLFDIRLLIGGLFALYGVIVGIVGLTDGQAEIDKAQGININLWTGVGMLVLGVVFLLWAKLNPQKVPAAEASEQDGTSTE</sequence>
<dbReference type="OrthoDB" id="5196985at2"/>
<accession>A0A1J7BJR0</accession>
<keyword evidence="1" id="KW-0812">Transmembrane</keyword>
<feature type="transmembrane region" description="Helical" evidence="1">
    <location>
        <begin position="56"/>
        <end position="77"/>
    </location>
</feature>
<comment type="caution">
    <text evidence="2">The sequence shown here is derived from an EMBL/GenBank/DDBJ whole genome shotgun (WGS) entry which is preliminary data.</text>
</comment>
<keyword evidence="1" id="KW-1133">Transmembrane helix</keyword>
<evidence type="ECO:0000256" key="1">
    <source>
        <dbReference type="SAM" id="Phobius"/>
    </source>
</evidence>
<protein>
    <submittedName>
        <fullName evidence="2">Uncharacterized protein</fullName>
    </submittedName>
</protein>
<gene>
    <name evidence="2" type="ORF">BIV57_03855</name>
</gene>
<evidence type="ECO:0000313" key="2">
    <source>
        <dbReference type="EMBL" id="OIV38878.1"/>
    </source>
</evidence>
<keyword evidence="3" id="KW-1185">Reference proteome</keyword>
<name>A0A1J7BJR0_9ACTN</name>
<evidence type="ECO:0000313" key="3">
    <source>
        <dbReference type="Proteomes" id="UP000243342"/>
    </source>
</evidence>
<organism evidence="2 3">
    <name type="scientific">Mangrovactinospora gilvigrisea</name>
    <dbReference type="NCBI Taxonomy" id="1428644"/>
    <lineage>
        <taxon>Bacteria</taxon>
        <taxon>Bacillati</taxon>
        <taxon>Actinomycetota</taxon>
        <taxon>Actinomycetes</taxon>
        <taxon>Kitasatosporales</taxon>
        <taxon>Streptomycetaceae</taxon>
        <taxon>Mangrovactinospora</taxon>
    </lineage>
</organism>
<reference evidence="2 3" key="1">
    <citation type="submission" date="2016-10" db="EMBL/GenBank/DDBJ databases">
        <title>Genome sequence of Streptomyces gilvigriseus MUSC 26.</title>
        <authorList>
            <person name="Lee L.-H."/>
            <person name="Ser H.-L."/>
        </authorList>
    </citation>
    <scope>NUCLEOTIDE SEQUENCE [LARGE SCALE GENOMIC DNA]</scope>
    <source>
        <strain evidence="2 3">MUSC 26</strain>
    </source>
</reference>
<keyword evidence="1" id="KW-0472">Membrane</keyword>